<dbReference type="Proteomes" id="UP000284296">
    <property type="component" value="Unassembled WGS sequence"/>
</dbReference>
<organism evidence="1 2">
    <name type="scientific">Agathobacter rectalis</name>
    <dbReference type="NCBI Taxonomy" id="39491"/>
    <lineage>
        <taxon>Bacteria</taxon>
        <taxon>Bacillati</taxon>
        <taxon>Bacillota</taxon>
        <taxon>Clostridia</taxon>
        <taxon>Lachnospirales</taxon>
        <taxon>Lachnospiraceae</taxon>
        <taxon>Agathobacter</taxon>
    </lineage>
</organism>
<sequence length="88" mass="9758">MRDSIIVSISELRSLVQDARRTGKQYVQLSILEPLDDSDGGEPVPAELSLCAFDSSECIEFENIYAPENESELNEQIATVVHMSSNLL</sequence>
<evidence type="ECO:0000313" key="2">
    <source>
        <dbReference type="Proteomes" id="UP000284296"/>
    </source>
</evidence>
<accession>A0A412Q2K5</accession>
<dbReference type="EMBL" id="QRXG01000018">
    <property type="protein sequence ID" value="RGT80201.1"/>
    <property type="molecule type" value="Genomic_DNA"/>
</dbReference>
<protein>
    <submittedName>
        <fullName evidence="1">Uncharacterized protein</fullName>
    </submittedName>
</protein>
<evidence type="ECO:0000313" key="1">
    <source>
        <dbReference type="EMBL" id="RGT80201.1"/>
    </source>
</evidence>
<name>A0A412Q2K5_9FIRM</name>
<proteinExistence type="predicted"/>
<gene>
    <name evidence="1" type="ORF">DWX06_10545</name>
</gene>
<dbReference type="AlphaFoldDB" id="A0A412Q2K5"/>
<comment type="caution">
    <text evidence="1">The sequence shown here is derived from an EMBL/GenBank/DDBJ whole genome shotgun (WGS) entry which is preliminary data.</text>
</comment>
<reference evidence="1 2" key="1">
    <citation type="submission" date="2018-08" db="EMBL/GenBank/DDBJ databases">
        <title>A genome reference for cultivated species of the human gut microbiota.</title>
        <authorList>
            <person name="Zou Y."/>
            <person name="Xue W."/>
            <person name="Luo G."/>
        </authorList>
    </citation>
    <scope>NUCLEOTIDE SEQUENCE [LARGE SCALE GENOMIC DNA]</scope>
    <source>
        <strain evidence="1 2">AF18-16LB</strain>
    </source>
</reference>
<dbReference type="RefSeq" id="WP_118004661.1">
    <property type="nucleotide sequence ID" value="NZ_QRXF01000027.1"/>
</dbReference>